<dbReference type="EMBL" id="FTOQ01000017">
    <property type="protein sequence ID" value="SIT11366.1"/>
    <property type="molecule type" value="Genomic_DNA"/>
</dbReference>
<feature type="transmembrane region" description="Helical" evidence="6">
    <location>
        <begin position="337"/>
        <end position="364"/>
    </location>
</feature>
<evidence type="ECO:0000313" key="8">
    <source>
        <dbReference type="EMBL" id="SIT11366.1"/>
    </source>
</evidence>
<feature type="transmembrane region" description="Helical" evidence="6">
    <location>
        <begin position="133"/>
        <end position="155"/>
    </location>
</feature>
<feature type="transmembrane region" description="Helical" evidence="6">
    <location>
        <begin position="280"/>
        <end position="298"/>
    </location>
</feature>
<feature type="transmembrane region" description="Helical" evidence="6">
    <location>
        <begin position="42"/>
        <end position="63"/>
    </location>
</feature>
<comment type="subcellular location">
    <subcellularLocation>
        <location evidence="1">Membrane</location>
        <topology evidence="1">Multi-pass membrane protein</topology>
    </subcellularLocation>
</comment>
<reference evidence="9" key="1">
    <citation type="submission" date="2017-01" db="EMBL/GenBank/DDBJ databases">
        <authorList>
            <person name="Varghese N."/>
            <person name="Submissions S."/>
        </authorList>
    </citation>
    <scope>NUCLEOTIDE SEQUENCE [LARGE SCALE GENOMIC DNA]</scope>
    <source>
        <strain evidence="9">DSM 29430</strain>
    </source>
</reference>
<evidence type="ECO:0000256" key="1">
    <source>
        <dbReference type="ARBA" id="ARBA00004141"/>
    </source>
</evidence>
<evidence type="ECO:0000256" key="5">
    <source>
        <dbReference type="ARBA" id="ARBA00023136"/>
    </source>
</evidence>
<dbReference type="PRINTS" id="PR01035">
    <property type="entry name" value="TCRTETA"/>
</dbReference>
<evidence type="ECO:0000256" key="4">
    <source>
        <dbReference type="ARBA" id="ARBA00022989"/>
    </source>
</evidence>
<dbReference type="SUPFAM" id="SSF103473">
    <property type="entry name" value="MFS general substrate transporter"/>
    <property type="match status" value="1"/>
</dbReference>
<keyword evidence="3 6" id="KW-0812">Transmembrane</keyword>
<proteinExistence type="predicted"/>
<dbReference type="PANTHER" id="PTHR23504">
    <property type="entry name" value="MAJOR FACILITATOR SUPERFAMILY DOMAIN-CONTAINING PROTEIN 10"/>
    <property type="match status" value="1"/>
</dbReference>
<dbReference type="GO" id="GO:0016020">
    <property type="term" value="C:membrane"/>
    <property type="evidence" value="ECO:0007669"/>
    <property type="project" value="UniProtKB-SubCell"/>
</dbReference>
<dbReference type="InterPro" id="IPR036259">
    <property type="entry name" value="MFS_trans_sf"/>
</dbReference>
<feature type="domain" description="Major facilitator superfamily (MFS) profile" evidence="7">
    <location>
        <begin position="4"/>
        <end position="396"/>
    </location>
</feature>
<evidence type="ECO:0000256" key="6">
    <source>
        <dbReference type="SAM" id="Phobius"/>
    </source>
</evidence>
<evidence type="ECO:0000259" key="7">
    <source>
        <dbReference type="PROSITE" id="PS50850"/>
    </source>
</evidence>
<accession>A0A1N7PLC6</accession>
<dbReference type="Gene3D" id="1.20.1250.20">
    <property type="entry name" value="MFS general substrate transporter like domains"/>
    <property type="match status" value="1"/>
</dbReference>
<gene>
    <name evidence="8" type="ORF">SAMN05421759_11718</name>
</gene>
<dbReference type="PROSITE" id="PS50850">
    <property type="entry name" value="MFS"/>
    <property type="match status" value="1"/>
</dbReference>
<protein>
    <submittedName>
        <fullName evidence="8">MFS transporter, DHA1 family, tetracycline resistance protein</fullName>
    </submittedName>
</protein>
<dbReference type="Proteomes" id="UP000186684">
    <property type="component" value="Unassembled WGS sequence"/>
</dbReference>
<feature type="transmembrane region" description="Helical" evidence="6">
    <location>
        <begin position="370"/>
        <end position="392"/>
    </location>
</feature>
<keyword evidence="4 6" id="KW-1133">Transmembrane helix</keyword>
<feature type="transmembrane region" description="Helical" evidence="6">
    <location>
        <begin position="75"/>
        <end position="98"/>
    </location>
</feature>
<evidence type="ECO:0000313" key="9">
    <source>
        <dbReference type="Proteomes" id="UP000186684"/>
    </source>
</evidence>
<dbReference type="InterPro" id="IPR020846">
    <property type="entry name" value="MFS_dom"/>
</dbReference>
<dbReference type="OrthoDB" id="9764259at2"/>
<feature type="transmembrane region" description="Helical" evidence="6">
    <location>
        <begin position="217"/>
        <end position="237"/>
    </location>
</feature>
<keyword evidence="9" id="KW-1185">Reference proteome</keyword>
<feature type="transmembrane region" description="Helical" evidence="6">
    <location>
        <begin position="304"/>
        <end position="325"/>
    </location>
</feature>
<feature type="transmembrane region" description="Helical" evidence="6">
    <location>
        <begin position="161"/>
        <end position="181"/>
    </location>
</feature>
<dbReference type="STRING" id="633194.SAMN05421759_11718"/>
<dbReference type="Pfam" id="PF07690">
    <property type="entry name" value="MFS_1"/>
    <property type="match status" value="1"/>
</dbReference>
<keyword evidence="5 6" id="KW-0472">Membrane</keyword>
<organism evidence="8 9">
    <name type="scientific">Roseivivax lentus</name>
    <dbReference type="NCBI Taxonomy" id="633194"/>
    <lineage>
        <taxon>Bacteria</taxon>
        <taxon>Pseudomonadati</taxon>
        <taxon>Pseudomonadota</taxon>
        <taxon>Alphaproteobacteria</taxon>
        <taxon>Rhodobacterales</taxon>
        <taxon>Roseobacteraceae</taxon>
        <taxon>Roseivivax</taxon>
    </lineage>
</organism>
<dbReference type="AlphaFoldDB" id="A0A1N7PLC6"/>
<dbReference type="PANTHER" id="PTHR23504:SF15">
    <property type="entry name" value="MAJOR FACILITATOR SUPERFAMILY (MFS) PROFILE DOMAIN-CONTAINING PROTEIN"/>
    <property type="match status" value="1"/>
</dbReference>
<dbReference type="InterPro" id="IPR001958">
    <property type="entry name" value="Tet-R_TetA/multi-R_MdtG-like"/>
</dbReference>
<name>A0A1N7PLC6_9RHOB</name>
<evidence type="ECO:0000256" key="3">
    <source>
        <dbReference type="ARBA" id="ARBA00022692"/>
    </source>
</evidence>
<dbReference type="RefSeq" id="WP_076450292.1">
    <property type="nucleotide sequence ID" value="NZ_FTOQ01000017.1"/>
</dbReference>
<evidence type="ECO:0000256" key="2">
    <source>
        <dbReference type="ARBA" id="ARBA00022448"/>
    </source>
</evidence>
<dbReference type="InterPro" id="IPR011701">
    <property type="entry name" value="MFS"/>
</dbReference>
<feature type="transmembrane region" description="Helical" evidence="6">
    <location>
        <begin position="249"/>
        <end position="268"/>
    </location>
</feature>
<keyword evidence="2" id="KW-0813">Transport</keyword>
<dbReference type="GO" id="GO:0022857">
    <property type="term" value="F:transmembrane transporter activity"/>
    <property type="evidence" value="ECO:0007669"/>
    <property type="project" value="InterPro"/>
</dbReference>
<sequence>MRTAKAFLVSTVVIDAMGVGLIMPVMPDLMREVTGSDISNAALWGGLLATSFALMQFLCAPLLGSLSDRYGRRPVLLGALFIMSLDYIVMGVAGTIWLLLAGRIVAGMTAATQSAASAAMADLSPPHEKAANFGLIGAGFGMGFVIGPILGGFLGEFGTRAPFFAAAALAALNLVIGYLALPETVTDANRRAIDPRRLDPLGAFRAMGRIPGAARTLLVFFLLQVAFFVYPSIWSYYGVARFDWDARTIGLSLGLFGITAAIMQAGLIRVFLRILGERGTVIYGLCMNALVFTLLSVLTSGTIVLILVPLAGFAAVTSPAIQGLLARQVPDNEQGALQGLFSACGALAAILSPPLMTGTFFFFTRGEGPGFAGAPFALSVGILAFALALMFGPRGVGRIEEKAA</sequence>